<evidence type="ECO:0000313" key="2">
    <source>
        <dbReference type="EMBL" id="MDR7270123.1"/>
    </source>
</evidence>
<evidence type="ECO:0000313" key="3">
    <source>
        <dbReference type="Proteomes" id="UP001180453"/>
    </source>
</evidence>
<proteinExistence type="predicted"/>
<evidence type="ECO:0008006" key="4">
    <source>
        <dbReference type="Google" id="ProtNLM"/>
    </source>
</evidence>
<organism evidence="2 3">
    <name type="scientific">Roseateles saccharophilus</name>
    <name type="common">Pseudomonas saccharophila</name>
    <dbReference type="NCBI Taxonomy" id="304"/>
    <lineage>
        <taxon>Bacteria</taxon>
        <taxon>Pseudomonadati</taxon>
        <taxon>Pseudomonadota</taxon>
        <taxon>Betaproteobacteria</taxon>
        <taxon>Burkholderiales</taxon>
        <taxon>Sphaerotilaceae</taxon>
        <taxon>Roseateles</taxon>
    </lineage>
</organism>
<dbReference type="Gene3D" id="1.10.443.10">
    <property type="entry name" value="Intergrase catalytic core"/>
    <property type="match status" value="1"/>
</dbReference>
<dbReference type="InterPro" id="IPR013762">
    <property type="entry name" value="Integrase-like_cat_sf"/>
</dbReference>
<gene>
    <name evidence="2" type="ORF">J2X20_002781</name>
</gene>
<keyword evidence="1" id="KW-0233">DNA recombination</keyword>
<sequence>MTGADQTTVLIRRHVAADGSIISTFDLSEFNVPSELADGLLSAHAAEYGHLAKETQRQAFRCIRKLLVYITEPKATVTLPLCAQLPMNFHRWLAGSGLAGSTAQSVQANVLILLRWCQRNRPGLLDQDASFMVPSFRRQEPKRRGRLEKEQVKRILAACYEEITKVERRLEQGRRLLAGDYENESERFLSQTLCDAVAFGKGSIPTQRGLAGSRGNLVRRINDAGGHRALRLLLSLGTADILPFYLAVVIQTGGNPMAIRMLFMDCISPHPLREDLECINWDKPRSGREQRVDFPQHMKWSAPNIIRKILALNRSLREKAKPRDKGFAFLAASTQGTRPEVPSLQSLHNCLADFIKQHGFPDFDFKDWRFHVAKAHRIAGGSVDAARKRLNHRTARTTAGYTGAEDMRRQFDEKVVQFQGQLIRQSAQTVPELTPSADGNRYTAARTVFGFDCSDPFGGLDGKTAPGHRCLNFTRCSTCPGALVPVDDPHVVAALLSAMDALDSAKKRAMANGWWPRYKALYEDSLEILRTSILPAVPPNILAIARTMVRPHLVPYLE</sequence>
<dbReference type="SUPFAM" id="SSF56349">
    <property type="entry name" value="DNA breaking-rejoining enzymes"/>
    <property type="match status" value="1"/>
</dbReference>
<dbReference type="EMBL" id="JAVDXU010000002">
    <property type="protein sequence ID" value="MDR7270123.1"/>
    <property type="molecule type" value="Genomic_DNA"/>
</dbReference>
<comment type="caution">
    <text evidence="2">The sequence shown here is derived from an EMBL/GenBank/DDBJ whole genome shotgun (WGS) entry which is preliminary data.</text>
</comment>
<accession>A0ABU1YMN6</accession>
<dbReference type="Proteomes" id="UP001180453">
    <property type="component" value="Unassembled WGS sequence"/>
</dbReference>
<reference evidence="2 3" key="1">
    <citation type="submission" date="2023-07" db="EMBL/GenBank/DDBJ databases">
        <title>Sorghum-associated microbial communities from plants grown in Nebraska, USA.</title>
        <authorList>
            <person name="Schachtman D."/>
        </authorList>
    </citation>
    <scope>NUCLEOTIDE SEQUENCE [LARGE SCALE GENOMIC DNA]</scope>
    <source>
        <strain evidence="2 3">BE314</strain>
    </source>
</reference>
<protein>
    <recommendedName>
        <fullName evidence="4">Tyr recombinase domain-containing protein</fullName>
    </recommendedName>
</protein>
<name>A0ABU1YMN6_ROSSA</name>
<evidence type="ECO:0000256" key="1">
    <source>
        <dbReference type="ARBA" id="ARBA00023172"/>
    </source>
</evidence>
<dbReference type="RefSeq" id="WP_310265699.1">
    <property type="nucleotide sequence ID" value="NZ_JAVDXU010000002.1"/>
</dbReference>
<keyword evidence="3" id="KW-1185">Reference proteome</keyword>
<dbReference type="InterPro" id="IPR011010">
    <property type="entry name" value="DNA_brk_join_enz"/>
</dbReference>